<dbReference type="KEGG" id="bph:Bphy_6137"/>
<geneLocation type="plasmid" evidence="1 2">
    <name>pBPHY01</name>
</geneLocation>
<dbReference type="RefSeq" id="WP_012405351.1">
    <property type="nucleotide sequence ID" value="NC_010625.1"/>
</dbReference>
<evidence type="ECO:0000313" key="2">
    <source>
        <dbReference type="Proteomes" id="UP000001192"/>
    </source>
</evidence>
<reference evidence="2" key="1">
    <citation type="journal article" date="2014" name="Stand. Genomic Sci.">
        <title>Complete genome sequence of Burkholderia phymatum STM815(T), a broad host range and efficient nitrogen-fixing symbiont of Mimosa species.</title>
        <authorList>
            <person name="Moulin L."/>
            <person name="Klonowska A."/>
            <person name="Caroline B."/>
            <person name="Booth K."/>
            <person name="Vriezen J.A."/>
            <person name="Melkonian R."/>
            <person name="James E.K."/>
            <person name="Young J.P."/>
            <person name="Bena G."/>
            <person name="Hauser L."/>
            <person name="Land M."/>
            <person name="Kyrpides N."/>
            <person name="Bruce D."/>
            <person name="Chain P."/>
            <person name="Copeland A."/>
            <person name="Pitluck S."/>
            <person name="Woyke T."/>
            <person name="Lizotte-Waniewski M."/>
            <person name="Bristow J."/>
            <person name="Riley M."/>
        </authorList>
    </citation>
    <scope>NUCLEOTIDE SEQUENCE [LARGE SCALE GENOMIC DNA]</scope>
    <source>
        <strain evidence="2">DSM 17167 / CIP 108236 / LMG 21445 / STM815</strain>
        <plasmid evidence="2">Plasmid pBPHY01</plasmid>
    </source>
</reference>
<gene>
    <name evidence="1" type="ordered locus">Bphy_6137</name>
</gene>
<proteinExistence type="predicted"/>
<evidence type="ECO:0000313" key="1">
    <source>
        <dbReference type="EMBL" id="ACC75192.1"/>
    </source>
</evidence>
<dbReference type="HOGENOM" id="CLU_2056968_0_0_4"/>
<keyword evidence="2" id="KW-1185">Reference proteome</keyword>
<dbReference type="AlphaFoldDB" id="B2JW65"/>
<name>B2JW65_PARP8</name>
<dbReference type="OrthoDB" id="9145319at2"/>
<sequence length="119" mass="13456">MDAKKDRWRLTACFYDKAFDNAAHAEGFLQYGSLSQENKEMVGEDLPDNALVYVSGNWTYPTHNIEIGDFDVYEADRALCHDAPPPFRGRIKATIAISPLLVINQQVRAQLPLLSRQDT</sequence>
<dbReference type="Proteomes" id="UP000001192">
    <property type="component" value="Plasmid pBPHY01"/>
</dbReference>
<organism evidence="1 2">
    <name type="scientific">Paraburkholderia phymatum (strain DSM 17167 / CIP 108236 / LMG 21445 / STM815)</name>
    <name type="common">Burkholderia phymatum</name>
    <dbReference type="NCBI Taxonomy" id="391038"/>
    <lineage>
        <taxon>Bacteria</taxon>
        <taxon>Pseudomonadati</taxon>
        <taxon>Pseudomonadota</taxon>
        <taxon>Betaproteobacteria</taxon>
        <taxon>Burkholderiales</taxon>
        <taxon>Burkholderiaceae</taxon>
        <taxon>Paraburkholderia</taxon>
    </lineage>
</organism>
<protein>
    <submittedName>
        <fullName evidence="1">Uncharacterized protein</fullName>
    </submittedName>
</protein>
<accession>B2JW65</accession>
<dbReference type="EMBL" id="CP001045">
    <property type="protein sequence ID" value="ACC75192.1"/>
    <property type="molecule type" value="Genomic_DNA"/>
</dbReference>
<keyword evidence="1" id="KW-0614">Plasmid</keyword>